<dbReference type="Pfam" id="PF25917">
    <property type="entry name" value="BSH_RND"/>
    <property type="match status" value="1"/>
</dbReference>
<dbReference type="STRING" id="1123269.NX02_23240"/>
<dbReference type="Gene3D" id="2.40.30.170">
    <property type="match status" value="1"/>
</dbReference>
<evidence type="ECO:0000259" key="7">
    <source>
        <dbReference type="Pfam" id="PF25944"/>
    </source>
</evidence>
<reference evidence="9 10" key="1">
    <citation type="submission" date="2013-07" db="EMBL/GenBank/DDBJ databases">
        <title>Completed genome of Sphingomonas sanxanigenens NX02.</title>
        <authorList>
            <person name="Ma T."/>
            <person name="Huang H."/>
            <person name="Wu M."/>
            <person name="Li X."/>
            <person name="Li G."/>
        </authorList>
    </citation>
    <scope>NUCLEOTIDE SEQUENCE [LARGE SCALE GENOMIC DNA]</scope>
    <source>
        <strain evidence="9 10">NX02</strain>
    </source>
</reference>
<dbReference type="GO" id="GO:0046677">
    <property type="term" value="P:response to antibiotic"/>
    <property type="evidence" value="ECO:0007669"/>
    <property type="project" value="TreeGrafter"/>
</dbReference>
<feature type="domain" description="Multidrug resistance protein MdtA-like beta-barrel" evidence="7">
    <location>
        <begin position="213"/>
        <end position="302"/>
    </location>
</feature>
<dbReference type="InterPro" id="IPR058626">
    <property type="entry name" value="MdtA-like_b-barrel"/>
</dbReference>
<dbReference type="NCBIfam" id="TIGR01730">
    <property type="entry name" value="RND_mfp"/>
    <property type="match status" value="1"/>
</dbReference>
<dbReference type="HOGENOM" id="CLU_018816_2_1_5"/>
<evidence type="ECO:0000259" key="6">
    <source>
        <dbReference type="Pfam" id="PF25917"/>
    </source>
</evidence>
<dbReference type="eggNOG" id="COG0845">
    <property type="taxonomic scope" value="Bacteria"/>
</dbReference>
<evidence type="ECO:0000256" key="4">
    <source>
        <dbReference type="SAM" id="SignalP"/>
    </source>
</evidence>
<dbReference type="PANTHER" id="PTHR30158:SF3">
    <property type="entry name" value="MULTIDRUG EFFLUX PUMP SUBUNIT ACRA-RELATED"/>
    <property type="match status" value="1"/>
</dbReference>
<dbReference type="InterPro" id="IPR006143">
    <property type="entry name" value="RND_pump_MFP"/>
</dbReference>
<gene>
    <name evidence="9" type="ORF">NX02_23240</name>
</gene>
<keyword evidence="3" id="KW-0175">Coiled coil</keyword>
<comment type="similarity">
    <text evidence="2">Belongs to the membrane fusion protein (MFP) (TC 8.A.1) family.</text>
</comment>
<evidence type="ECO:0000259" key="8">
    <source>
        <dbReference type="Pfam" id="PF25967"/>
    </source>
</evidence>
<dbReference type="RefSeq" id="WP_025294387.1">
    <property type="nucleotide sequence ID" value="NZ_CP006644.1"/>
</dbReference>
<dbReference type="PROSITE" id="PS51257">
    <property type="entry name" value="PROKAR_LIPOPROTEIN"/>
    <property type="match status" value="1"/>
</dbReference>
<dbReference type="GO" id="GO:0005886">
    <property type="term" value="C:plasma membrane"/>
    <property type="evidence" value="ECO:0007669"/>
    <property type="project" value="TreeGrafter"/>
</dbReference>
<sequence length="391" mass="41146">MIRKQGLAGRGTALATVIGLALALSACGGQQQQPPPPPPAVTVYTVTQQPVANVIELPGRIQAVRTAEVRARVNGIIEARLYEEGTDVSAGKALFQIDPRELRASLNGVQAQLQRSQATAANAAQVVGRYEQLVPEQAISKQEYDAAVAQLRTAQADVAQARAQVDSARLNLGYSTVTAPISGRASRAAVTEGALVSASSGTLLTTIEQIDRVYVNFSQSSSDVLAVRRDVASGKIKMGNLNQVRVTLILEDGSIYPAQGVIDFLDLAIDEQTGTAALRAEVPNPQRVLLPGQFVRARAEIGTRPDGLVVPQRAVRTTPQGASVMVVGPKNVAMVRPVKLGDLQGANWVILDGLKPGDKVITDGLQKVMPDKPVTIVPPGKPAAAPAPAQR</sequence>
<feature type="coiled-coil region" evidence="3">
    <location>
        <begin position="144"/>
        <end position="171"/>
    </location>
</feature>
<dbReference type="GO" id="GO:0022857">
    <property type="term" value="F:transmembrane transporter activity"/>
    <property type="evidence" value="ECO:0007669"/>
    <property type="project" value="InterPro"/>
</dbReference>
<evidence type="ECO:0000313" key="9">
    <source>
        <dbReference type="EMBL" id="AHE56264.1"/>
    </source>
</evidence>
<dbReference type="PATRIC" id="fig|1123269.5.peg.4548"/>
<dbReference type="GO" id="GO:0030313">
    <property type="term" value="C:cell envelope"/>
    <property type="evidence" value="ECO:0007669"/>
    <property type="project" value="UniProtKB-SubCell"/>
</dbReference>
<comment type="subcellular location">
    <subcellularLocation>
        <location evidence="1">Cell envelope</location>
    </subcellularLocation>
</comment>
<evidence type="ECO:0000313" key="10">
    <source>
        <dbReference type="Proteomes" id="UP000018851"/>
    </source>
</evidence>
<evidence type="ECO:0000256" key="1">
    <source>
        <dbReference type="ARBA" id="ARBA00004196"/>
    </source>
</evidence>
<dbReference type="Pfam" id="PF25944">
    <property type="entry name" value="Beta-barrel_RND"/>
    <property type="match status" value="1"/>
</dbReference>
<feature type="signal peptide" evidence="4">
    <location>
        <begin position="1"/>
        <end position="26"/>
    </location>
</feature>
<accession>W0AED8</accession>
<proteinExistence type="inferred from homology"/>
<dbReference type="Gene3D" id="2.40.420.20">
    <property type="match status" value="1"/>
</dbReference>
<dbReference type="SUPFAM" id="SSF111369">
    <property type="entry name" value="HlyD-like secretion proteins"/>
    <property type="match status" value="1"/>
</dbReference>
<dbReference type="PANTHER" id="PTHR30158">
    <property type="entry name" value="ACRA/E-RELATED COMPONENT OF DRUG EFFLUX TRANSPORTER"/>
    <property type="match status" value="1"/>
</dbReference>
<dbReference type="Proteomes" id="UP000018851">
    <property type="component" value="Chromosome"/>
</dbReference>
<feature type="chain" id="PRO_5004785328" evidence="4">
    <location>
        <begin position="27"/>
        <end position="391"/>
    </location>
</feature>
<name>W0AED8_9SPHN</name>
<dbReference type="Gene3D" id="1.10.287.470">
    <property type="entry name" value="Helix hairpin bin"/>
    <property type="match status" value="1"/>
</dbReference>
<dbReference type="FunFam" id="2.40.420.20:FF:000001">
    <property type="entry name" value="Efflux RND transporter periplasmic adaptor subunit"/>
    <property type="match status" value="1"/>
</dbReference>
<dbReference type="InterPro" id="IPR058627">
    <property type="entry name" value="MdtA-like_C"/>
</dbReference>
<feature type="domain" description="Multidrug resistance protein MdtA-like C-terminal permuted SH3" evidence="8">
    <location>
        <begin position="308"/>
        <end position="367"/>
    </location>
</feature>
<feature type="domain" description="Multidrug resistance protein MdtA-like alpha-helical hairpin" evidence="5">
    <location>
        <begin position="107"/>
        <end position="175"/>
    </location>
</feature>
<feature type="domain" description="Multidrug resistance protein MdtA-like barrel-sandwich hybrid" evidence="6">
    <location>
        <begin position="65"/>
        <end position="206"/>
    </location>
</feature>
<dbReference type="AlphaFoldDB" id="W0AED8"/>
<dbReference type="InterPro" id="IPR058625">
    <property type="entry name" value="MdtA-like_BSH"/>
</dbReference>
<organism evidence="9 10">
    <name type="scientific">Sphingomonas sanxanigenens DSM 19645 = NX02</name>
    <dbReference type="NCBI Taxonomy" id="1123269"/>
    <lineage>
        <taxon>Bacteria</taxon>
        <taxon>Pseudomonadati</taxon>
        <taxon>Pseudomonadota</taxon>
        <taxon>Alphaproteobacteria</taxon>
        <taxon>Sphingomonadales</taxon>
        <taxon>Sphingomonadaceae</taxon>
        <taxon>Sphingomonas</taxon>
    </lineage>
</organism>
<evidence type="ECO:0000256" key="2">
    <source>
        <dbReference type="ARBA" id="ARBA00009477"/>
    </source>
</evidence>
<keyword evidence="10" id="KW-1185">Reference proteome</keyword>
<dbReference type="EMBL" id="CP006644">
    <property type="protein sequence ID" value="AHE56264.1"/>
    <property type="molecule type" value="Genomic_DNA"/>
</dbReference>
<evidence type="ECO:0000259" key="5">
    <source>
        <dbReference type="Pfam" id="PF25876"/>
    </source>
</evidence>
<dbReference type="Gene3D" id="2.40.50.100">
    <property type="match status" value="1"/>
</dbReference>
<dbReference type="InterPro" id="IPR058624">
    <property type="entry name" value="MdtA-like_HH"/>
</dbReference>
<dbReference type="Pfam" id="PF25876">
    <property type="entry name" value="HH_MFP_RND"/>
    <property type="match status" value="1"/>
</dbReference>
<dbReference type="KEGG" id="ssan:NX02_23240"/>
<dbReference type="Pfam" id="PF25967">
    <property type="entry name" value="RND-MFP_C"/>
    <property type="match status" value="1"/>
</dbReference>
<protein>
    <submittedName>
        <fullName evidence="9">Uncharacterized protein</fullName>
    </submittedName>
</protein>
<evidence type="ECO:0000256" key="3">
    <source>
        <dbReference type="SAM" id="Coils"/>
    </source>
</evidence>
<keyword evidence="4" id="KW-0732">Signal</keyword>
<dbReference type="OrthoDB" id="9816569at2"/>